<accession>Q9ZTN0</accession>
<organism evidence="2">
    <name type="scientific">Petunia hybrida</name>
    <name type="common">Petunia</name>
    <dbReference type="NCBI Taxonomy" id="4102"/>
    <lineage>
        <taxon>Eukaryota</taxon>
        <taxon>Viridiplantae</taxon>
        <taxon>Streptophyta</taxon>
        <taxon>Embryophyta</taxon>
        <taxon>Tracheophyta</taxon>
        <taxon>Spermatophyta</taxon>
        <taxon>Magnoliopsida</taxon>
        <taxon>eudicotyledons</taxon>
        <taxon>Gunneridae</taxon>
        <taxon>Pentapetalae</taxon>
        <taxon>asterids</taxon>
        <taxon>lamiids</taxon>
        <taxon>Solanales</taxon>
        <taxon>Solanaceae</taxon>
        <taxon>Petunioideae</taxon>
        <taxon>Petunia</taxon>
    </lineage>
</organism>
<protein>
    <submittedName>
        <fullName evidence="2">PGPS/D9</fullName>
    </submittedName>
</protein>
<name>Q9ZTN0_PETHY</name>
<evidence type="ECO:0000256" key="1">
    <source>
        <dbReference type="SAM" id="MobiDB-lite"/>
    </source>
</evidence>
<proteinExistence type="evidence at transcript level"/>
<feature type="compositionally biased region" description="Basic and acidic residues" evidence="1">
    <location>
        <begin position="1"/>
        <end position="17"/>
    </location>
</feature>
<dbReference type="EMBL" id="AF049925">
    <property type="protein sequence ID" value="AAD02551.1"/>
    <property type="molecule type" value="mRNA"/>
</dbReference>
<feature type="region of interest" description="Disordered" evidence="1">
    <location>
        <begin position="1"/>
        <end position="27"/>
    </location>
</feature>
<dbReference type="AlphaFoldDB" id="Q9ZTN0"/>
<gene>
    <name evidence="2" type="primary">PGPS/D9</name>
</gene>
<sequence length="103" mass="11881">DWIEHTKARHERAKEQGEEQNGLAPQEARRANHRAQLLARLAARRGAIVCIFRRDLPWITRYEARGASYSAPRANFDVIFRLGLGLTYYQAFVNPINTLLLSF</sequence>
<feature type="non-terminal residue" evidence="2">
    <location>
        <position position="1"/>
    </location>
</feature>
<reference evidence="2" key="2">
    <citation type="journal article" date="2000" name="Plant Physiol.">
        <title>Isolation and characterization of cDNAs expressed in the early stages of flavonol-induced pollen germination in petunia.</title>
        <authorList>
            <person name="Guyon V.N."/>
            <person name="Astwood J.D."/>
            <person name="Garner E.C."/>
            <person name="Dunker A.K."/>
            <person name="Taylor L.P."/>
        </authorList>
    </citation>
    <scope>NUCLEOTIDE SEQUENCE</scope>
    <source>
        <tissue evidence="2">Germinating petunia pollen treated with kaempferol</tissue>
    </source>
</reference>
<evidence type="ECO:0000313" key="2">
    <source>
        <dbReference type="EMBL" id="AAD02551.1"/>
    </source>
</evidence>
<reference evidence="2" key="1">
    <citation type="submission" date="1998-02" db="EMBL/GenBank/DDBJ databases">
        <authorList>
            <person name="Guyon V."/>
            <person name="Astwood J.D."/>
            <person name="Taylor L.P."/>
        </authorList>
    </citation>
    <scope>NUCLEOTIDE SEQUENCE</scope>
    <source>
        <tissue evidence="2">Germinating petunia pollen treated with kaempferol</tissue>
    </source>
</reference>